<dbReference type="GO" id="GO:0046983">
    <property type="term" value="F:protein dimerization activity"/>
    <property type="evidence" value="ECO:0007669"/>
    <property type="project" value="InterPro"/>
</dbReference>
<proteinExistence type="predicted"/>
<evidence type="ECO:0000256" key="15">
    <source>
        <dbReference type="ARBA" id="ARBA00030800"/>
    </source>
</evidence>
<evidence type="ECO:0000256" key="4">
    <source>
        <dbReference type="ARBA" id="ARBA00012438"/>
    </source>
</evidence>
<dbReference type="GO" id="GO:0046872">
    <property type="term" value="F:metal ion binding"/>
    <property type="evidence" value="ECO:0007669"/>
    <property type="project" value="UniProtKB-KW"/>
</dbReference>
<dbReference type="PANTHER" id="PTHR24421:SF62">
    <property type="entry name" value="SENSORY TRANSDUCTION HISTIDINE KINASE"/>
    <property type="match status" value="1"/>
</dbReference>
<dbReference type="EMBL" id="SLWS01000011">
    <property type="protein sequence ID" value="TCO53176.1"/>
    <property type="molecule type" value="Genomic_DNA"/>
</dbReference>
<dbReference type="CDD" id="cd16917">
    <property type="entry name" value="HATPase_UhpB-NarQ-NarX-like"/>
    <property type="match status" value="1"/>
</dbReference>
<feature type="transmembrane region" description="Helical" evidence="16">
    <location>
        <begin position="102"/>
        <end position="122"/>
    </location>
</feature>
<comment type="function">
    <text evidence="14">Member of the two-component regulatory system NreB/NreC involved in the control of dissimilatory nitrate/nitrite reduction in response to oxygen. NreB functions as a direct oxygen sensor histidine kinase which is autophosphorylated, in the absence of oxygen, probably at the conserved histidine residue, and transfers its phosphate group probably to a conserved aspartate residue of NreC. NreB/NreC activates the expression of the nitrate (narGHJI) and nitrite (nir) reductase operons, as well as the putative nitrate transporter gene narT.</text>
</comment>
<dbReference type="InterPro" id="IPR017205">
    <property type="entry name" value="Sig_transdc_His_kinase_ChrS"/>
</dbReference>
<dbReference type="GO" id="GO:0005737">
    <property type="term" value="C:cytoplasm"/>
    <property type="evidence" value="ECO:0007669"/>
    <property type="project" value="UniProtKB-SubCell"/>
</dbReference>
<dbReference type="EC" id="2.7.13.3" evidence="4"/>
<dbReference type="PANTHER" id="PTHR24421">
    <property type="entry name" value="NITRATE/NITRITE SENSOR PROTEIN NARX-RELATED"/>
    <property type="match status" value="1"/>
</dbReference>
<feature type="domain" description="Histidine kinase" evidence="17">
    <location>
        <begin position="312"/>
        <end position="403"/>
    </location>
</feature>
<sequence>MGPRWSVVITVGPYVLLAIMVLFTVISDRAGGMLVLDLSLCAVVAGWMLWFFTLHPAWRDDTRMLAVLVGGLVVILMVLVFRDPWFGAFTPAAYLYAFRLKWPWRLASVASVAVVAGTAQAYTVEKDDFGGVLIYVAIVAANMIPMGGAAWFSWRNAQQNDARVATLDELSAANRKLEATLHENAGLQEQLMTQAREAGVLDERQRMAREIHDTLAQGLTGIITQLQAAVQASQDPAGWRRHVDAAVSLARESLTEARRSVHALRPESLDTGRLSEALADVADRWSNLHGITVQVTTTGDVRPMRSEAEVALLRTAQEALANVAKYAGASRVGVTLSFLADEVALDVRDDGAGFDPTALVETETGGFGLTAMRQRIEGLRGTLQIESEPGAGTAISARVPAASTGASLS</sequence>
<keyword evidence="10 18" id="KW-0418">Kinase</keyword>
<evidence type="ECO:0000256" key="10">
    <source>
        <dbReference type="ARBA" id="ARBA00022777"/>
    </source>
</evidence>
<evidence type="ECO:0000256" key="6">
    <source>
        <dbReference type="ARBA" id="ARBA00022485"/>
    </source>
</evidence>
<protein>
    <recommendedName>
        <fullName evidence="5">Oxygen sensor histidine kinase NreB</fullName>
        <ecNumber evidence="4">2.7.13.3</ecNumber>
    </recommendedName>
    <alternativeName>
        <fullName evidence="15">Nitrogen regulation protein B</fullName>
    </alternativeName>
</protein>
<evidence type="ECO:0000256" key="12">
    <source>
        <dbReference type="ARBA" id="ARBA00023012"/>
    </source>
</evidence>
<dbReference type="Pfam" id="PF07730">
    <property type="entry name" value="HisKA_3"/>
    <property type="match status" value="1"/>
</dbReference>
<accession>A0A4R2J967</accession>
<keyword evidence="8" id="KW-0808">Transferase</keyword>
<evidence type="ECO:0000256" key="16">
    <source>
        <dbReference type="SAM" id="Phobius"/>
    </source>
</evidence>
<evidence type="ECO:0000256" key="5">
    <source>
        <dbReference type="ARBA" id="ARBA00017322"/>
    </source>
</evidence>
<dbReference type="PROSITE" id="PS50109">
    <property type="entry name" value="HIS_KIN"/>
    <property type="match status" value="1"/>
</dbReference>
<feature type="transmembrane region" description="Helical" evidence="16">
    <location>
        <begin position="64"/>
        <end position="82"/>
    </location>
</feature>
<dbReference type="PIRSF" id="PIRSF037434">
    <property type="entry name" value="STHK_ChrS"/>
    <property type="match status" value="1"/>
</dbReference>
<evidence type="ECO:0000256" key="13">
    <source>
        <dbReference type="ARBA" id="ARBA00023014"/>
    </source>
</evidence>
<keyword evidence="16" id="KW-0472">Membrane</keyword>
<dbReference type="InterPro" id="IPR036890">
    <property type="entry name" value="HATPase_C_sf"/>
</dbReference>
<gene>
    <name evidence="18" type="ORF">EV192_111373</name>
</gene>
<evidence type="ECO:0000313" key="19">
    <source>
        <dbReference type="Proteomes" id="UP000295680"/>
    </source>
</evidence>
<dbReference type="GO" id="GO:0000155">
    <property type="term" value="F:phosphorelay sensor kinase activity"/>
    <property type="evidence" value="ECO:0007669"/>
    <property type="project" value="InterPro"/>
</dbReference>
<dbReference type="AlphaFoldDB" id="A0A4R2J967"/>
<evidence type="ECO:0000256" key="1">
    <source>
        <dbReference type="ARBA" id="ARBA00000085"/>
    </source>
</evidence>
<dbReference type="SUPFAM" id="SSF55874">
    <property type="entry name" value="ATPase domain of HSP90 chaperone/DNA topoisomerase II/histidine kinase"/>
    <property type="match status" value="1"/>
</dbReference>
<dbReference type="InterPro" id="IPR003594">
    <property type="entry name" value="HATPase_dom"/>
</dbReference>
<organism evidence="18 19">
    <name type="scientific">Actinocrispum wychmicini</name>
    <dbReference type="NCBI Taxonomy" id="1213861"/>
    <lineage>
        <taxon>Bacteria</taxon>
        <taxon>Bacillati</taxon>
        <taxon>Actinomycetota</taxon>
        <taxon>Actinomycetes</taxon>
        <taxon>Pseudonocardiales</taxon>
        <taxon>Pseudonocardiaceae</taxon>
        <taxon>Actinocrispum</taxon>
    </lineage>
</organism>
<dbReference type="Gene3D" id="3.30.565.10">
    <property type="entry name" value="Histidine kinase-like ATPase, C-terminal domain"/>
    <property type="match status" value="1"/>
</dbReference>
<keyword evidence="11" id="KW-0408">Iron</keyword>
<evidence type="ECO:0000256" key="14">
    <source>
        <dbReference type="ARBA" id="ARBA00024827"/>
    </source>
</evidence>
<feature type="transmembrane region" description="Helical" evidence="16">
    <location>
        <begin position="7"/>
        <end position="26"/>
    </location>
</feature>
<evidence type="ECO:0000259" key="17">
    <source>
        <dbReference type="PROSITE" id="PS50109"/>
    </source>
</evidence>
<dbReference type="InterPro" id="IPR050482">
    <property type="entry name" value="Sensor_HK_TwoCompSys"/>
</dbReference>
<evidence type="ECO:0000256" key="7">
    <source>
        <dbReference type="ARBA" id="ARBA00022490"/>
    </source>
</evidence>
<keyword evidence="12" id="KW-0902">Two-component regulatory system</keyword>
<feature type="transmembrane region" description="Helical" evidence="16">
    <location>
        <begin position="129"/>
        <end position="154"/>
    </location>
</feature>
<evidence type="ECO:0000256" key="8">
    <source>
        <dbReference type="ARBA" id="ARBA00022679"/>
    </source>
</evidence>
<comment type="cofactor">
    <cofactor evidence="2">
        <name>[4Fe-4S] cluster</name>
        <dbReference type="ChEBI" id="CHEBI:49883"/>
    </cofactor>
</comment>
<dbReference type="Gene3D" id="1.20.5.1930">
    <property type="match status" value="1"/>
</dbReference>
<reference evidence="18 19" key="1">
    <citation type="submission" date="2019-03" db="EMBL/GenBank/DDBJ databases">
        <title>Genomic Encyclopedia of Type Strains, Phase IV (KMG-IV): sequencing the most valuable type-strain genomes for metagenomic binning, comparative biology and taxonomic classification.</title>
        <authorList>
            <person name="Goeker M."/>
        </authorList>
    </citation>
    <scope>NUCLEOTIDE SEQUENCE [LARGE SCALE GENOMIC DNA]</scope>
    <source>
        <strain evidence="18 19">DSM 45934</strain>
    </source>
</reference>
<evidence type="ECO:0000256" key="3">
    <source>
        <dbReference type="ARBA" id="ARBA00004496"/>
    </source>
</evidence>
<dbReference type="Proteomes" id="UP000295680">
    <property type="component" value="Unassembled WGS sequence"/>
</dbReference>
<name>A0A4R2J967_9PSEU</name>
<keyword evidence="9" id="KW-0479">Metal-binding</keyword>
<dbReference type="GO" id="GO:0016020">
    <property type="term" value="C:membrane"/>
    <property type="evidence" value="ECO:0007669"/>
    <property type="project" value="InterPro"/>
</dbReference>
<evidence type="ECO:0000256" key="11">
    <source>
        <dbReference type="ARBA" id="ARBA00023004"/>
    </source>
</evidence>
<evidence type="ECO:0000256" key="2">
    <source>
        <dbReference type="ARBA" id="ARBA00001966"/>
    </source>
</evidence>
<keyword evidence="7" id="KW-0963">Cytoplasm</keyword>
<comment type="catalytic activity">
    <reaction evidence="1">
        <text>ATP + protein L-histidine = ADP + protein N-phospho-L-histidine.</text>
        <dbReference type="EC" id="2.7.13.3"/>
    </reaction>
</comment>
<dbReference type="InterPro" id="IPR005467">
    <property type="entry name" value="His_kinase_dom"/>
</dbReference>
<comment type="caution">
    <text evidence="18">The sequence shown here is derived from an EMBL/GenBank/DDBJ whole genome shotgun (WGS) entry which is preliminary data.</text>
</comment>
<dbReference type="SMART" id="SM00387">
    <property type="entry name" value="HATPase_c"/>
    <property type="match status" value="1"/>
</dbReference>
<keyword evidence="16" id="KW-1133">Transmembrane helix</keyword>
<dbReference type="OrthoDB" id="144293at2"/>
<dbReference type="Pfam" id="PF02518">
    <property type="entry name" value="HATPase_c"/>
    <property type="match status" value="1"/>
</dbReference>
<keyword evidence="13" id="KW-0411">Iron-sulfur</keyword>
<comment type="subcellular location">
    <subcellularLocation>
        <location evidence="3">Cytoplasm</location>
    </subcellularLocation>
</comment>
<evidence type="ECO:0000256" key="9">
    <source>
        <dbReference type="ARBA" id="ARBA00022723"/>
    </source>
</evidence>
<keyword evidence="16" id="KW-0812">Transmembrane</keyword>
<dbReference type="GO" id="GO:0051539">
    <property type="term" value="F:4 iron, 4 sulfur cluster binding"/>
    <property type="evidence" value="ECO:0007669"/>
    <property type="project" value="UniProtKB-KW"/>
</dbReference>
<keyword evidence="19" id="KW-1185">Reference proteome</keyword>
<evidence type="ECO:0000313" key="18">
    <source>
        <dbReference type="EMBL" id="TCO53176.1"/>
    </source>
</evidence>
<dbReference type="InterPro" id="IPR004358">
    <property type="entry name" value="Sig_transdc_His_kin-like_C"/>
</dbReference>
<dbReference type="PRINTS" id="PR00344">
    <property type="entry name" value="BCTRLSENSOR"/>
</dbReference>
<feature type="transmembrane region" description="Helical" evidence="16">
    <location>
        <begin position="32"/>
        <end position="52"/>
    </location>
</feature>
<keyword evidence="6" id="KW-0004">4Fe-4S</keyword>
<dbReference type="InterPro" id="IPR011712">
    <property type="entry name" value="Sig_transdc_His_kin_sub3_dim/P"/>
</dbReference>